<feature type="chain" id="PRO_5034982844" evidence="2">
    <location>
        <begin position="25"/>
        <end position="517"/>
    </location>
</feature>
<keyword evidence="2" id="KW-0732">Signal</keyword>
<feature type="region of interest" description="Disordered" evidence="1">
    <location>
        <begin position="263"/>
        <end position="295"/>
    </location>
</feature>
<organism evidence="3 4">
    <name type="scientific">Hyalella azteca</name>
    <name type="common">Amphipod</name>
    <dbReference type="NCBI Taxonomy" id="294128"/>
    <lineage>
        <taxon>Eukaryota</taxon>
        <taxon>Metazoa</taxon>
        <taxon>Ecdysozoa</taxon>
        <taxon>Arthropoda</taxon>
        <taxon>Crustacea</taxon>
        <taxon>Multicrustacea</taxon>
        <taxon>Malacostraca</taxon>
        <taxon>Eumalacostraca</taxon>
        <taxon>Peracarida</taxon>
        <taxon>Amphipoda</taxon>
        <taxon>Senticaudata</taxon>
        <taxon>Talitrida</taxon>
        <taxon>Talitroidea</taxon>
        <taxon>Hyalellidae</taxon>
        <taxon>Hyalella</taxon>
    </lineage>
</organism>
<evidence type="ECO:0000256" key="1">
    <source>
        <dbReference type="SAM" id="MobiDB-lite"/>
    </source>
</evidence>
<feature type="compositionally biased region" description="Basic and acidic residues" evidence="1">
    <location>
        <begin position="276"/>
        <end position="285"/>
    </location>
</feature>
<sequence length="517" mass="58574">MFKERWKQLVAFTFAVLHITIVLGQPSETASLHSENGMQLAEEMPISYVEFQYIPSYGDIERQGYFTEQRSNGGFMGFISDSAKYITDIFSGSVSSPHRSQSSVDERAYRLPPRAVQSRFTPDRSGPDFTPQRFRSHPMGPPRFGGRRPPFLRHSRHPPRENRDSTEDLPTEKPGFWTGGYSSHFKTIDVDSPEHDDNYYDPVDEENLIDRRYTGSQNWPAGNSNLVSKGDLSEDKLIDLLTSNAYRLRLPLETIDTRGADAAPKNYGRFSWPDSSSREGNEKRNSGSKSSHQSLFNRNFNSQASLEATFKAYQRGNSYDADVEEAIRKWEEWGKLIGKSTSTNTKQNNIEPIRSANTVTTAPVKQTRYTTQTVRNNISTIGQTRRTRHENNFAVNAKVSHKSFVPSNVQSTLDLLNINNNNQPNNRNKLVSSNSTRLVLTDSGSSHMIDKKYEVSNVVDALKIVVDALENSASGEKIYLKKPQAQQPTILNYQLASQQPVQQSKLKHFGEEWTPLF</sequence>
<reference evidence="4" key="1">
    <citation type="submission" date="2025-08" db="UniProtKB">
        <authorList>
            <consortium name="RefSeq"/>
        </authorList>
    </citation>
    <scope>IDENTIFICATION</scope>
    <source>
        <tissue evidence="4">Whole organism</tissue>
    </source>
</reference>
<feature type="compositionally biased region" description="Low complexity" evidence="1">
    <location>
        <begin position="93"/>
        <end position="103"/>
    </location>
</feature>
<feature type="region of interest" description="Disordered" evidence="1">
    <location>
        <begin position="93"/>
        <end position="176"/>
    </location>
</feature>
<proteinExistence type="predicted"/>
<protein>
    <submittedName>
        <fullName evidence="4">Uncharacterized protein LOC108682990</fullName>
    </submittedName>
</protein>
<name>A0A8B7PQK3_HYAAZ</name>
<feature type="signal peptide" evidence="2">
    <location>
        <begin position="1"/>
        <end position="24"/>
    </location>
</feature>
<dbReference type="GeneID" id="108682990"/>
<dbReference type="AlphaFoldDB" id="A0A8B7PQK3"/>
<dbReference type="KEGG" id="hazt:108682990"/>
<accession>A0A8B7PQK3</accession>
<evidence type="ECO:0000256" key="2">
    <source>
        <dbReference type="SAM" id="SignalP"/>
    </source>
</evidence>
<evidence type="ECO:0000313" key="4">
    <source>
        <dbReference type="RefSeq" id="XP_018027751.1"/>
    </source>
</evidence>
<dbReference type="RefSeq" id="XP_018027751.1">
    <property type="nucleotide sequence ID" value="XM_018172262.2"/>
</dbReference>
<evidence type="ECO:0000313" key="3">
    <source>
        <dbReference type="Proteomes" id="UP000694843"/>
    </source>
</evidence>
<dbReference type="Proteomes" id="UP000694843">
    <property type="component" value="Unplaced"/>
</dbReference>
<gene>
    <name evidence="4" type="primary">LOC108682990</name>
</gene>
<keyword evidence="3" id="KW-1185">Reference proteome</keyword>